<dbReference type="InterPro" id="IPR014729">
    <property type="entry name" value="Rossmann-like_a/b/a_fold"/>
</dbReference>
<accession>A0ABQ3VFD1</accession>
<reference evidence="3 4" key="1">
    <citation type="journal article" date="2021" name="Int. J. Syst. Evol. Microbiol.">
        <title>Reticulibacter mediterranei gen. nov., sp. nov., within the new family Reticulibacteraceae fam. nov., and Ktedonospora formicarum gen. nov., sp. nov., Ktedonobacter robiniae sp. nov., Dictyobacter formicarum sp. nov. and Dictyobacter arantiisoli sp. nov., belonging to the class Ktedonobacteria.</title>
        <authorList>
            <person name="Yabe S."/>
            <person name="Zheng Y."/>
            <person name="Wang C.M."/>
            <person name="Sakai Y."/>
            <person name="Abe K."/>
            <person name="Yokota A."/>
            <person name="Donadio S."/>
            <person name="Cavaletti L."/>
            <person name="Monciardini P."/>
        </authorList>
    </citation>
    <scope>NUCLEOTIDE SEQUENCE [LARGE SCALE GENOMIC DNA]</scope>
    <source>
        <strain evidence="3 4">SOSP1-9</strain>
    </source>
</reference>
<dbReference type="Gene3D" id="3.40.50.12370">
    <property type="match status" value="1"/>
</dbReference>
<protein>
    <submittedName>
        <fullName evidence="3">Universal stress protein UspA</fullName>
    </submittedName>
</protein>
<feature type="domain" description="UspA" evidence="2">
    <location>
        <begin position="1"/>
        <end position="136"/>
    </location>
</feature>
<keyword evidence="4" id="KW-1185">Reference proteome</keyword>
<gene>
    <name evidence="3" type="ORF">KSZ_24450</name>
</gene>
<evidence type="ECO:0000259" key="2">
    <source>
        <dbReference type="Pfam" id="PF00582"/>
    </source>
</evidence>
<dbReference type="EMBL" id="BNJJ01000006">
    <property type="protein sequence ID" value="GHO84439.1"/>
    <property type="molecule type" value="Genomic_DNA"/>
</dbReference>
<comment type="caution">
    <text evidence="3">The sequence shown here is derived from an EMBL/GenBank/DDBJ whole genome shotgun (WGS) entry which is preliminary data.</text>
</comment>
<organism evidence="3 4">
    <name type="scientific">Dictyobacter formicarum</name>
    <dbReference type="NCBI Taxonomy" id="2778368"/>
    <lineage>
        <taxon>Bacteria</taxon>
        <taxon>Bacillati</taxon>
        <taxon>Chloroflexota</taxon>
        <taxon>Ktedonobacteria</taxon>
        <taxon>Ktedonobacterales</taxon>
        <taxon>Dictyobacteraceae</taxon>
        <taxon>Dictyobacter</taxon>
    </lineage>
</organism>
<name>A0ABQ3VFD1_9CHLR</name>
<dbReference type="PANTHER" id="PTHR46268:SF6">
    <property type="entry name" value="UNIVERSAL STRESS PROTEIN UP12"/>
    <property type="match status" value="1"/>
</dbReference>
<feature type="domain" description="UspA" evidence="2">
    <location>
        <begin position="155"/>
        <end position="309"/>
    </location>
</feature>
<evidence type="ECO:0000313" key="4">
    <source>
        <dbReference type="Proteomes" id="UP000635565"/>
    </source>
</evidence>
<dbReference type="InterPro" id="IPR006016">
    <property type="entry name" value="UspA"/>
</dbReference>
<dbReference type="Proteomes" id="UP000635565">
    <property type="component" value="Unassembled WGS sequence"/>
</dbReference>
<dbReference type="CDD" id="cd00293">
    <property type="entry name" value="USP-like"/>
    <property type="match status" value="2"/>
</dbReference>
<dbReference type="SUPFAM" id="SSF52402">
    <property type="entry name" value="Adenine nucleotide alpha hydrolases-like"/>
    <property type="match status" value="2"/>
</dbReference>
<dbReference type="PRINTS" id="PR01438">
    <property type="entry name" value="UNVRSLSTRESS"/>
</dbReference>
<evidence type="ECO:0000256" key="1">
    <source>
        <dbReference type="ARBA" id="ARBA00008791"/>
    </source>
</evidence>
<dbReference type="Pfam" id="PF00582">
    <property type="entry name" value="Usp"/>
    <property type="match status" value="2"/>
</dbReference>
<dbReference type="InterPro" id="IPR006015">
    <property type="entry name" value="Universal_stress_UspA"/>
</dbReference>
<sequence>MFKHILVPLDGSARAEQALPVAARIARANHSTLVLIESIDPIDEMGLSTLPREHLLLDIEKLYLHNIARSPELAGIEIITLARIGIPAEQILLAINTHPIDLIVICSHGRTGLKRWAMGSVAQKISRYSRAPVLVLQEDDQLRQQLRAPHPSTVRIMVALDGSELAETAIVPAAHLSMALSAPVTGAIQLTYVIHLPSSFEYGQEDSVSRALRKETPPAQAYLQTVERQVREGVFGPLHLDISTVLAHDLDVAGKLLKIAECSEEPASHDRCQLIALTTHGHRGLQRWITGSVTERILSRTEISLLVVRPPQHKQPSI</sequence>
<dbReference type="RefSeq" id="WP_201362057.1">
    <property type="nucleotide sequence ID" value="NZ_BNJJ01000006.1"/>
</dbReference>
<proteinExistence type="inferred from homology"/>
<dbReference type="Gene3D" id="3.40.50.620">
    <property type="entry name" value="HUPs"/>
    <property type="match status" value="1"/>
</dbReference>
<evidence type="ECO:0000313" key="3">
    <source>
        <dbReference type="EMBL" id="GHO84439.1"/>
    </source>
</evidence>
<dbReference type="PANTHER" id="PTHR46268">
    <property type="entry name" value="STRESS RESPONSE PROTEIN NHAX"/>
    <property type="match status" value="1"/>
</dbReference>
<comment type="similarity">
    <text evidence="1">Belongs to the universal stress protein A family.</text>
</comment>